<feature type="compositionally biased region" description="Low complexity" evidence="1">
    <location>
        <begin position="538"/>
        <end position="556"/>
    </location>
</feature>
<reference evidence="2 3" key="1">
    <citation type="submission" date="2020-04" db="EMBL/GenBank/DDBJ databases">
        <title>Perkinsus olseni comparative genomics.</title>
        <authorList>
            <person name="Bogema D.R."/>
        </authorList>
    </citation>
    <scope>NUCLEOTIDE SEQUENCE [LARGE SCALE GENOMIC DNA]</scope>
    <source>
        <strain evidence="2 3">ATCC PRA-207</strain>
    </source>
</reference>
<dbReference type="AlphaFoldDB" id="A0A7J6QD75"/>
<dbReference type="SUPFAM" id="SSF52047">
    <property type="entry name" value="RNI-like"/>
    <property type="match status" value="1"/>
</dbReference>
<dbReference type="Proteomes" id="UP000553632">
    <property type="component" value="Unassembled WGS sequence"/>
</dbReference>
<dbReference type="EMBL" id="JABANO010033611">
    <property type="protein sequence ID" value="KAF4706524.1"/>
    <property type="molecule type" value="Genomic_DNA"/>
</dbReference>
<protein>
    <recommendedName>
        <fullName evidence="4">PDZ domain-containing protein</fullName>
    </recommendedName>
</protein>
<name>A0A7J6QD75_PEROL</name>
<feature type="compositionally biased region" description="Polar residues" evidence="1">
    <location>
        <begin position="485"/>
        <end position="499"/>
    </location>
</feature>
<sequence length="918" mass="98499">MSSQNSGPRERDEGEGKPNEGHNEVGEGGSAALLSHPPTSKIYGSEEAREQAVASLQALLWDKVIGKPSTDFKYIVAEGRVATLSTANSDGEINPSKASEELHRLLESKKDMYVHVHVTLPRCSLSNQGMIEILEGLEGHPKARLSSLAVSGNKLTDEFTSWLSREVQADSNRAFAAVKEIDVSYNYLTAVGVDALTRALPDLRRLDVRMNMIENTGLFRGERSIEISPQRMDRKGMEEMQAAGVDNKFSPPPPPLPPQPMESNGDDGPTNVSSLLQSFRQIATSGDNTPENVSQELLKLQSSRSKLYGNADDANRLGDNLMAAFRLTSDNNPNSAGPQTAPLSTPQGLSGIFPPPTESAPAPAAPTRAPAGRPRFSPNDVAALAQSQLYRSGQARLDLGHPPARDPFAAYAAQAGVRLPKSGGSLTHVPTESSRAVSEVQSLIARLEANDRGKQQQQKRDNASLMRELVVQLTALQASINRNQTNAAQQNSGGATQHQQQRKEDQGRGQSEPTVSDLLDALRKFLDAHKAEAGGPSLGASTGQASGQQQQQAAYGNSGGQGKGQRMTVAEMEQNLFNTLRKNDQVRMVAAQQSFTGSSTFIANRIINVPLRVVPRSEVTKYDQRVVVPEENPGRPSELVCGLDLQSTSRGYLVLYISPFPGQQHLQQGDTILAINGVGLVPKTNSDAKHIRTAFGRNLFDGVLCTVLRTAEGREQVASYRSMTVTRRLYIEGLLQATGVTWKELVNSGMTTDPDVAVGEMAARKGCRGGLLRVSTDTAAPMVSLHGDRESVEQVMEQVTELITVLAKRVRDEKTNKEAAAQAAAELKAAVLARANAGAPTSNTAKQEPTASENDSSPASAGKPDESGDARPRDTNSEKDGMKAEEKEPEPGDKNEDLADDSEGAEFTSAKESEAGSL</sequence>
<evidence type="ECO:0008006" key="4">
    <source>
        <dbReference type="Google" id="ProtNLM"/>
    </source>
</evidence>
<evidence type="ECO:0000313" key="2">
    <source>
        <dbReference type="EMBL" id="KAF4706524.1"/>
    </source>
</evidence>
<gene>
    <name evidence="2" type="ORF">FOZ63_029528</name>
</gene>
<feature type="compositionally biased region" description="Basic and acidic residues" evidence="1">
    <location>
        <begin position="909"/>
        <end position="918"/>
    </location>
</feature>
<dbReference type="Gene3D" id="3.80.10.10">
    <property type="entry name" value="Ribonuclease Inhibitor"/>
    <property type="match status" value="1"/>
</dbReference>
<feature type="region of interest" description="Disordered" evidence="1">
    <location>
        <begin position="532"/>
        <end position="566"/>
    </location>
</feature>
<feature type="region of interest" description="Disordered" evidence="1">
    <location>
        <begin position="485"/>
        <end position="513"/>
    </location>
</feature>
<feature type="region of interest" description="Disordered" evidence="1">
    <location>
        <begin position="838"/>
        <end position="918"/>
    </location>
</feature>
<feature type="region of interest" description="Disordered" evidence="1">
    <location>
        <begin position="353"/>
        <end position="374"/>
    </location>
</feature>
<evidence type="ECO:0000256" key="1">
    <source>
        <dbReference type="SAM" id="MobiDB-lite"/>
    </source>
</evidence>
<proteinExistence type="predicted"/>
<feature type="compositionally biased region" description="Basic and acidic residues" evidence="1">
    <location>
        <begin position="863"/>
        <end position="897"/>
    </location>
</feature>
<feature type="compositionally biased region" description="Low complexity" evidence="1">
    <location>
        <begin position="359"/>
        <end position="374"/>
    </location>
</feature>
<feature type="region of interest" description="Disordered" evidence="1">
    <location>
        <begin position="237"/>
        <end position="272"/>
    </location>
</feature>
<evidence type="ECO:0000313" key="3">
    <source>
        <dbReference type="Proteomes" id="UP000553632"/>
    </source>
</evidence>
<feature type="compositionally biased region" description="Polar residues" evidence="1">
    <location>
        <begin position="840"/>
        <end position="859"/>
    </location>
</feature>
<feature type="compositionally biased region" description="Pro residues" evidence="1">
    <location>
        <begin position="250"/>
        <end position="260"/>
    </location>
</feature>
<comment type="caution">
    <text evidence="2">The sequence shown here is derived from an EMBL/GenBank/DDBJ whole genome shotgun (WGS) entry which is preliminary data.</text>
</comment>
<dbReference type="InterPro" id="IPR032675">
    <property type="entry name" value="LRR_dom_sf"/>
</dbReference>
<feature type="compositionally biased region" description="Basic and acidic residues" evidence="1">
    <location>
        <begin position="8"/>
        <end position="25"/>
    </location>
</feature>
<accession>A0A7J6QD75</accession>
<keyword evidence="3" id="KW-1185">Reference proteome</keyword>
<organism evidence="2 3">
    <name type="scientific">Perkinsus olseni</name>
    <name type="common">Perkinsus atlanticus</name>
    <dbReference type="NCBI Taxonomy" id="32597"/>
    <lineage>
        <taxon>Eukaryota</taxon>
        <taxon>Sar</taxon>
        <taxon>Alveolata</taxon>
        <taxon>Perkinsozoa</taxon>
        <taxon>Perkinsea</taxon>
        <taxon>Perkinsida</taxon>
        <taxon>Perkinsidae</taxon>
        <taxon>Perkinsus</taxon>
    </lineage>
</organism>
<feature type="region of interest" description="Disordered" evidence="1">
    <location>
        <begin position="1"/>
        <end position="40"/>
    </location>
</feature>
<dbReference type="OMA" id="PMESNGD"/>